<dbReference type="AlphaFoldDB" id="A0A1C3X137"/>
<reference evidence="2 3" key="1">
    <citation type="submission" date="2016-08" db="EMBL/GenBank/DDBJ databases">
        <authorList>
            <person name="Seilhamer J.J."/>
        </authorList>
    </citation>
    <scope>NUCLEOTIDE SEQUENCE [LARGE SCALE GENOMIC DNA]</scope>
    <source>
        <strain evidence="2 3">P1-7</strain>
    </source>
</reference>
<organism evidence="2 3">
    <name type="scientific">Rhizobium lusitanum</name>
    <dbReference type="NCBI Taxonomy" id="293958"/>
    <lineage>
        <taxon>Bacteria</taxon>
        <taxon>Pseudomonadati</taxon>
        <taxon>Pseudomonadota</taxon>
        <taxon>Alphaproteobacteria</taxon>
        <taxon>Hyphomicrobiales</taxon>
        <taxon>Rhizobiaceae</taxon>
        <taxon>Rhizobium/Agrobacterium group</taxon>
        <taxon>Rhizobium</taxon>
    </lineage>
</organism>
<dbReference type="EMBL" id="FMAF01000021">
    <property type="protein sequence ID" value="SCB45694.1"/>
    <property type="molecule type" value="Genomic_DNA"/>
</dbReference>
<proteinExistence type="predicted"/>
<name>A0A1C3X137_9HYPH</name>
<evidence type="ECO:0000256" key="1">
    <source>
        <dbReference type="SAM" id="MobiDB-lite"/>
    </source>
</evidence>
<feature type="compositionally biased region" description="Basic and acidic residues" evidence="1">
    <location>
        <begin position="73"/>
        <end position="87"/>
    </location>
</feature>
<evidence type="ECO:0000313" key="2">
    <source>
        <dbReference type="EMBL" id="SCB45694.1"/>
    </source>
</evidence>
<sequence length="126" mass="14593">MRRYLIECVLQPEEIDNLQKIFDVIIAQPWFVLNDVNREMFAVDLIKLYQSGIVDCNVLRDLATSRAIRRFGREMPRTPSENERKAYEQGIAAGRRHLNDRPNPYPENSTLAAAYENGLLDGQKLQ</sequence>
<protein>
    <submittedName>
        <fullName evidence="2">Uncharacterized protein</fullName>
    </submittedName>
</protein>
<gene>
    <name evidence="2" type="ORF">GA0061101_12190</name>
</gene>
<feature type="region of interest" description="Disordered" evidence="1">
    <location>
        <begin position="73"/>
        <end position="109"/>
    </location>
</feature>
<evidence type="ECO:0000313" key="3">
    <source>
        <dbReference type="Proteomes" id="UP000199205"/>
    </source>
</evidence>
<dbReference type="Proteomes" id="UP000199205">
    <property type="component" value="Unassembled WGS sequence"/>
</dbReference>
<dbReference type="RefSeq" id="WP_208865039.1">
    <property type="nucleotide sequence ID" value="NZ_FMAF01000021.1"/>
</dbReference>
<accession>A0A1C3X137</accession>